<dbReference type="PROSITE" id="PS50294">
    <property type="entry name" value="WD_REPEATS_REGION"/>
    <property type="match status" value="2"/>
</dbReference>
<keyword evidence="8" id="KW-1185">Reference proteome</keyword>
<dbReference type="PROSITE" id="PS50082">
    <property type="entry name" value="WD_REPEATS_2"/>
    <property type="match status" value="3"/>
</dbReference>
<dbReference type="Pfam" id="PF12265">
    <property type="entry name" value="CAF1C_H4-bd"/>
    <property type="match status" value="1"/>
</dbReference>
<dbReference type="GO" id="GO:0005730">
    <property type="term" value="C:nucleolus"/>
    <property type="evidence" value="ECO:0007669"/>
    <property type="project" value="TreeGrafter"/>
</dbReference>
<evidence type="ECO:0000256" key="1">
    <source>
        <dbReference type="ARBA" id="ARBA00022574"/>
    </source>
</evidence>
<dbReference type="InterPro" id="IPR051972">
    <property type="entry name" value="Glutamate-rich_WD_repeat"/>
</dbReference>
<dbReference type="PANTHER" id="PTHR45903:SF1">
    <property type="entry name" value="GLUTAMATE-RICH WD REPEAT-CONTAINING PROTEIN 1"/>
    <property type="match status" value="1"/>
</dbReference>
<dbReference type="EMBL" id="WIUZ02000005">
    <property type="protein sequence ID" value="KAF9787072.1"/>
    <property type="molecule type" value="Genomic_DNA"/>
</dbReference>
<evidence type="ECO:0000256" key="3">
    <source>
        <dbReference type="ARBA" id="ARBA00040876"/>
    </source>
</evidence>
<gene>
    <name evidence="7" type="ORF">BJ322DRAFT_1099367</name>
</gene>
<dbReference type="Gene3D" id="2.130.10.10">
    <property type="entry name" value="YVTN repeat-like/Quinoprotein amine dehydrogenase"/>
    <property type="match status" value="1"/>
</dbReference>
<accession>A0A9P6HH43</accession>
<dbReference type="OrthoDB" id="2161379at2759"/>
<evidence type="ECO:0000256" key="2">
    <source>
        <dbReference type="ARBA" id="ARBA00022737"/>
    </source>
</evidence>
<evidence type="ECO:0000313" key="7">
    <source>
        <dbReference type="EMBL" id="KAF9787072.1"/>
    </source>
</evidence>
<dbReference type="InterPro" id="IPR020472">
    <property type="entry name" value="WD40_PAC1"/>
</dbReference>
<dbReference type="InterPro" id="IPR001680">
    <property type="entry name" value="WD40_rpt"/>
</dbReference>
<evidence type="ECO:0000259" key="6">
    <source>
        <dbReference type="Pfam" id="PF12265"/>
    </source>
</evidence>
<evidence type="ECO:0000256" key="4">
    <source>
        <dbReference type="PROSITE-ProRule" id="PRU00221"/>
    </source>
</evidence>
<keyword evidence="2" id="KW-0677">Repeat</keyword>
<dbReference type="Pfam" id="PF00400">
    <property type="entry name" value="WD40"/>
    <property type="match status" value="3"/>
</dbReference>
<dbReference type="GO" id="GO:0042254">
    <property type="term" value="P:ribosome biogenesis"/>
    <property type="evidence" value="ECO:0007669"/>
    <property type="project" value="TreeGrafter"/>
</dbReference>
<dbReference type="SUPFAM" id="SSF50978">
    <property type="entry name" value="WD40 repeat-like"/>
    <property type="match status" value="1"/>
</dbReference>
<dbReference type="SMART" id="SM00320">
    <property type="entry name" value="WD40"/>
    <property type="match status" value="6"/>
</dbReference>
<reference evidence="7" key="2">
    <citation type="submission" date="2020-11" db="EMBL/GenBank/DDBJ databases">
        <authorList>
            <consortium name="DOE Joint Genome Institute"/>
            <person name="Kuo A."/>
            <person name="Miyauchi S."/>
            <person name="Kiss E."/>
            <person name="Drula E."/>
            <person name="Kohler A."/>
            <person name="Sanchez-Garcia M."/>
            <person name="Andreopoulos B."/>
            <person name="Barry K.W."/>
            <person name="Bonito G."/>
            <person name="Buee M."/>
            <person name="Carver A."/>
            <person name="Chen C."/>
            <person name="Cichocki N."/>
            <person name="Clum A."/>
            <person name="Culley D."/>
            <person name="Crous P.W."/>
            <person name="Fauchery L."/>
            <person name="Girlanda M."/>
            <person name="Hayes R."/>
            <person name="Keri Z."/>
            <person name="Labutti K."/>
            <person name="Lipzen A."/>
            <person name="Lombard V."/>
            <person name="Magnuson J."/>
            <person name="Maillard F."/>
            <person name="Morin E."/>
            <person name="Murat C."/>
            <person name="Nolan M."/>
            <person name="Ohm R."/>
            <person name="Pangilinan J."/>
            <person name="Pereira M."/>
            <person name="Perotto S."/>
            <person name="Peter M."/>
            <person name="Riley R."/>
            <person name="Sitrit Y."/>
            <person name="Stielow B."/>
            <person name="Szollosi G."/>
            <person name="Zifcakova L."/>
            <person name="Stursova M."/>
            <person name="Spatafora J.W."/>
            <person name="Tedersoo L."/>
            <person name="Vaario L.-M."/>
            <person name="Yamada A."/>
            <person name="Yan M."/>
            <person name="Wang P."/>
            <person name="Xu J."/>
            <person name="Bruns T."/>
            <person name="Baldrian P."/>
            <person name="Vilgalys R."/>
            <person name="Henrissat B."/>
            <person name="Grigoriev I.V."/>
            <person name="Hibbett D."/>
            <person name="Nagy L.G."/>
            <person name="Martin F.M."/>
        </authorList>
    </citation>
    <scope>NUCLEOTIDE SEQUENCE</scope>
    <source>
        <strain evidence="7">UH-Tt-Lm1</strain>
    </source>
</reference>
<dbReference type="Proteomes" id="UP000736335">
    <property type="component" value="Unassembled WGS sequence"/>
</dbReference>
<dbReference type="PRINTS" id="PR00320">
    <property type="entry name" value="GPROTEINBRPT"/>
</dbReference>
<dbReference type="InterPro" id="IPR022052">
    <property type="entry name" value="Histone-bd_RBBP4-like_N"/>
</dbReference>
<feature type="repeat" description="WD" evidence="4">
    <location>
        <begin position="326"/>
        <end position="361"/>
    </location>
</feature>
<dbReference type="InterPro" id="IPR015943">
    <property type="entry name" value="WD40/YVTN_repeat-like_dom_sf"/>
</dbReference>
<evidence type="ECO:0000313" key="8">
    <source>
        <dbReference type="Proteomes" id="UP000736335"/>
    </source>
</evidence>
<feature type="repeat" description="WD" evidence="4">
    <location>
        <begin position="372"/>
        <end position="414"/>
    </location>
</feature>
<dbReference type="AlphaFoldDB" id="A0A9P6HH43"/>
<feature type="region of interest" description="Disordered" evidence="5">
    <location>
        <begin position="1"/>
        <end position="36"/>
    </location>
</feature>
<feature type="repeat" description="WD" evidence="4">
    <location>
        <begin position="425"/>
        <end position="459"/>
    </location>
</feature>
<sequence length="523" mass="58077">MSKRSHTQLQSTIDPDDHPIHKSRSPPFRRSVTLDDIGEFEDAWEDEIEEEHVAQNPTNDPDRMQVDDGEEEDSIETIVEDDEDETHSRHPETDTFIPGRHLLEKDEILEPDDSVYEIRHSMQVKWPSLSFDVLRDNLGDQRQRYPATAYIVAGTQAPSAKDNELSVYKMSALHKTQNDGGDSDSDDEDDADALDEDPLLEFRSVPHFGGVNRVRAQPLPPSTPLPPVSHPYYVSTWAETGKVHIWDVRPLIESLDTPGFTHEKNRTNSPVFTITSHARAEGFAMDWASSGDSNPSALRLLTGDVHSKIYLTTTGQAGFNALPQPFTTHTSSVEDLQWSPSEPPVFASCSADQSVQIWDVRIRGKRSAAGIDRAHGSDVNVISWNKLTPYLLLSGGDEGQIKAWDLRNIKKKGSAGSDPTPVASFDWHRAPVTSIEWHPTEDSIFAASGADDQVTLWDLAVEQDDDETIDGAGGPNEQAIPPQLLFVHQGQKDVKEVHWHPQIPGAVISTALDGFNIFKTISV</sequence>
<feature type="region of interest" description="Disordered" evidence="5">
    <location>
        <begin position="48"/>
        <end position="101"/>
    </location>
</feature>
<keyword evidence="1 4" id="KW-0853">WD repeat</keyword>
<feature type="compositionally biased region" description="Acidic residues" evidence="5">
    <location>
        <begin position="67"/>
        <end position="85"/>
    </location>
</feature>
<evidence type="ECO:0000256" key="5">
    <source>
        <dbReference type="SAM" id="MobiDB-lite"/>
    </source>
</evidence>
<feature type="domain" description="Histone-binding protein RBBP4-like N-terminal" evidence="6">
    <location>
        <begin position="106"/>
        <end position="174"/>
    </location>
</feature>
<protein>
    <recommendedName>
        <fullName evidence="3">Glutamate-rich WD repeat-containing protein 1</fullName>
    </recommendedName>
</protein>
<organism evidence="7 8">
    <name type="scientific">Thelephora terrestris</name>
    <dbReference type="NCBI Taxonomy" id="56493"/>
    <lineage>
        <taxon>Eukaryota</taxon>
        <taxon>Fungi</taxon>
        <taxon>Dikarya</taxon>
        <taxon>Basidiomycota</taxon>
        <taxon>Agaricomycotina</taxon>
        <taxon>Agaricomycetes</taxon>
        <taxon>Thelephorales</taxon>
        <taxon>Thelephoraceae</taxon>
        <taxon>Thelephora</taxon>
    </lineage>
</organism>
<proteinExistence type="predicted"/>
<name>A0A9P6HH43_9AGAM</name>
<dbReference type="PANTHER" id="PTHR45903">
    <property type="entry name" value="GLUTAMATE-RICH WD REPEAT-CONTAINING PROTEIN 1"/>
    <property type="match status" value="1"/>
</dbReference>
<reference evidence="7" key="1">
    <citation type="journal article" date="2020" name="Nat. Commun.">
        <title>Large-scale genome sequencing of mycorrhizal fungi provides insights into the early evolution of symbiotic traits.</title>
        <authorList>
            <person name="Miyauchi S."/>
            <person name="Kiss E."/>
            <person name="Kuo A."/>
            <person name="Drula E."/>
            <person name="Kohler A."/>
            <person name="Sanchez-Garcia M."/>
            <person name="Morin E."/>
            <person name="Andreopoulos B."/>
            <person name="Barry K.W."/>
            <person name="Bonito G."/>
            <person name="Buee M."/>
            <person name="Carver A."/>
            <person name="Chen C."/>
            <person name="Cichocki N."/>
            <person name="Clum A."/>
            <person name="Culley D."/>
            <person name="Crous P.W."/>
            <person name="Fauchery L."/>
            <person name="Girlanda M."/>
            <person name="Hayes R.D."/>
            <person name="Keri Z."/>
            <person name="LaButti K."/>
            <person name="Lipzen A."/>
            <person name="Lombard V."/>
            <person name="Magnuson J."/>
            <person name="Maillard F."/>
            <person name="Murat C."/>
            <person name="Nolan M."/>
            <person name="Ohm R.A."/>
            <person name="Pangilinan J."/>
            <person name="Pereira M.F."/>
            <person name="Perotto S."/>
            <person name="Peter M."/>
            <person name="Pfister S."/>
            <person name="Riley R."/>
            <person name="Sitrit Y."/>
            <person name="Stielow J.B."/>
            <person name="Szollosi G."/>
            <person name="Zifcakova L."/>
            <person name="Stursova M."/>
            <person name="Spatafora J.W."/>
            <person name="Tedersoo L."/>
            <person name="Vaario L.M."/>
            <person name="Yamada A."/>
            <person name="Yan M."/>
            <person name="Wang P."/>
            <person name="Xu J."/>
            <person name="Bruns T."/>
            <person name="Baldrian P."/>
            <person name="Vilgalys R."/>
            <person name="Dunand C."/>
            <person name="Henrissat B."/>
            <person name="Grigoriev I.V."/>
            <person name="Hibbett D."/>
            <person name="Nagy L.G."/>
            <person name="Martin F.M."/>
        </authorList>
    </citation>
    <scope>NUCLEOTIDE SEQUENCE</scope>
    <source>
        <strain evidence="7">UH-Tt-Lm1</strain>
    </source>
</reference>
<dbReference type="InterPro" id="IPR036322">
    <property type="entry name" value="WD40_repeat_dom_sf"/>
</dbReference>
<comment type="caution">
    <text evidence="7">The sequence shown here is derived from an EMBL/GenBank/DDBJ whole genome shotgun (WGS) entry which is preliminary data.</text>
</comment>